<evidence type="ECO:0000256" key="1">
    <source>
        <dbReference type="ARBA" id="ARBA00006754"/>
    </source>
</evidence>
<evidence type="ECO:0000259" key="3">
    <source>
        <dbReference type="Pfam" id="PF13556"/>
    </source>
</evidence>
<dbReference type="EMBL" id="JACHJT010000001">
    <property type="protein sequence ID" value="MBB4932309.1"/>
    <property type="molecule type" value="Genomic_DNA"/>
</dbReference>
<feature type="domain" description="CdaR GGDEF-like" evidence="4">
    <location>
        <begin position="287"/>
        <end position="408"/>
    </location>
</feature>
<proteinExistence type="inferred from homology"/>
<evidence type="ECO:0000313" key="6">
    <source>
        <dbReference type="Proteomes" id="UP000523007"/>
    </source>
</evidence>
<feature type="domain" description="PucR C-terminal helix-turn-helix" evidence="3">
    <location>
        <begin position="463"/>
        <end position="519"/>
    </location>
</feature>
<accession>A0A7W7W3Y8</accession>
<dbReference type="PANTHER" id="PTHR33744:SF17">
    <property type="entry name" value="CONSERVED PROTEIN"/>
    <property type="match status" value="1"/>
</dbReference>
<dbReference type="RefSeq" id="WP_184579651.1">
    <property type="nucleotide sequence ID" value="NZ_JACHJT010000001.1"/>
</dbReference>
<dbReference type="AlphaFoldDB" id="A0A7W7W3Y8"/>
<feature type="domain" description="Purine catabolism PurC-like" evidence="2">
    <location>
        <begin position="18"/>
        <end position="121"/>
    </location>
</feature>
<sequence>MLTIRSLLFDRSLGLRLLVGGAGEVDDLSFRWVHNTELPDPSPYVRPHELVMTNGLWLESGGSVDVFVGAVKDAGAAGIVFGLRREIPNTPAELIEACRTEGMPLLELAVSVPFTAVSQAAADRYAEQRQQDLIGTVERGNALVSAVSRGGGMAGVLEVLRRDHPLLRLAVVDRFGRCPAAAGAELAPEELRSVAASLRRHPPPLEVELRDPGTASLFLIDTLGGRGGAGGALVCLRASRDLDDSEREALEQAARFLSLEAARTQLAQTIELRFASELLDMITSGAREVHEITNRIMAFGIDAQSRMAVCALAPTSSETEPSTGLAELIGGFFTAEALPVVVAESGQDVVTIFPWLRSGEALKSFAERLIDSVGAQSNHRLVAGIGDIAANAGELRTPLVEAREACRVLRMRAKGPRVADFGDLNMYQRLLGQHSAEVLRGFAADVLGPIRTYDRDRGSGLEATVQTFLERDGHWAGAAAALNVHVNTLRNRLARVTELTGRDVSRTEDRVDLFLALKADSLSRGR</sequence>
<dbReference type="InterPro" id="IPR042070">
    <property type="entry name" value="PucR_C-HTH_sf"/>
</dbReference>
<keyword evidence="6" id="KW-1185">Reference proteome</keyword>
<reference evidence="5 6" key="1">
    <citation type="submission" date="2020-08" db="EMBL/GenBank/DDBJ databases">
        <title>Sequencing the genomes of 1000 actinobacteria strains.</title>
        <authorList>
            <person name="Klenk H.-P."/>
        </authorList>
    </citation>
    <scope>NUCLEOTIDE SEQUENCE [LARGE SCALE GENOMIC DNA]</scope>
    <source>
        <strain evidence="5 6">DSM 102030</strain>
    </source>
</reference>
<dbReference type="InterPro" id="IPR012914">
    <property type="entry name" value="PucR_dom"/>
</dbReference>
<dbReference type="Pfam" id="PF07905">
    <property type="entry name" value="PucR"/>
    <property type="match status" value="1"/>
</dbReference>
<gene>
    <name evidence="5" type="ORF">F4561_003129</name>
</gene>
<dbReference type="InterPro" id="IPR051448">
    <property type="entry name" value="CdaR-like_regulators"/>
</dbReference>
<evidence type="ECO:0000259" key="2">
    <source>
        <dbReference type="Pfam" id="PF07905"/>
    </source>
</evidence>
<comment type="similarity">
    <text evidence="1">Belongs to the CdaR family.</text>
</comment>
<dbReference type="InterPro" id="IPR025736">
    <property type="entry name" value="PucR_C-HTH_dom"/>
</dbReference>
<dbReference type="Pfam" id="PF13556">
    <property type="entry name" value="HTH_30"/>
    <property type="match status" value="1"/>
</dbReference>
<protein>
    <submittedName>
        <fullName evidence="5">Sugar diacid utilization regulator</fullName>
    </submittedName>
</protein>
<dbReference type="PANTHER" id="PTHR33744">
    <property type="entry name" value="CARBOHYDRATE DIACID REGULATOR"/>
    <property type="match status" value="1"/>
</dbReference>
<dbReference type="Pfam" id="PF17853">
    <property type="entry name" value="GGDEF_2"/>
    <property type="match status" value="1"/>
</dbReference>
<evidence type="ECO:0000313" key="5">
    <source>
        <dbReference type="EMBL" id="MBB4932309.1"/>
    </source>
</evidence>
<evidence type="ECO:0000259" key="4">
    <source>
        <dbReference type="Pfam" id="PF17853"/>
    </source>
</evidence>
<dbReference type="Gene3D" id="1.10.10.2840">
    <property type="entry name" value="PucR C-terminal helix-turn-helix domain"/>
    <property type="match status" value="1"/>
</dbReference>
<organism evidence="5 6">
    <name type="scientific">Lipingzhangella halophila</name>
    <dbReference type="NCBI Taxonomy" id="1783352"/>
    <lineage>
        <taxon>Bacteria</taxon>
        <taxon>Bacillati</taxon>
        <taxon>Actinomycetota</taxon>
        <taxon>Actinomycetes</taxon>
        <taxon>Streptosporangiales</taxon>
        <taxon>Nocardiopsidaceae</taxon>
        <taxon>Lipingzhangella</taxon>
    </lineage>
</organism>
<comment type="caution">
    <text evidence="5">The sequence shown here is derived from an EMBL/GenBank/DDBJ whole genome shotgun (WGS) entry which is preliminary data.</text>
</comment>
<name>A0A7W7W3Y8_9ACTN</name>
<dbReference type="Proteomes" id="UP000523007">
    <property type="component" value="Unassembled WGS sequence"/>
</dbReference>
<dbReference type="InterPro" id="IPR041522">
    <property type="entry name" value="CdaR_GGDEF"/>
</dbReference>